<keyword evidence="7" id="KW-1185">Reference proteome</keyword>
<protein>
    <submittedName>
        <fullName evidence="6">Transmembrane protein 65</fullName>
    </submittedName>
</protein>
<evidence type="ECO:0000313" key="6">
    <source>
        <dbReference type="EMBL" id="KAJ8033785.1"/>
    </source>
</evidence>
<dbReference type="AlphaFoldDB" id="A0A9Q1BW89"/>
<dbReference type="GO" id="GO:0005739">
    <property type="term" value="C:mitochondrion"/>
    <property type="evidence" value="ECO:0007669"/>
    <property type="project" value="TreeGrafter"/>
</dbReference>
<evidence type="ECO:0000256" key="3">
    <source>
        <dbReference type="ARBA" id="ARBA00022989"/>
    </source>
</evidence>
<feature type="transmembrane region" description="Helical" evidence="5">
    <location>
        <begin position="261"/>
        <end position="277"/>
    </location>
</feature>
<gene>
    <name evidence="6" type="ORF">HOLleu_24144</name>
</gene>
<keyword evidence="4 5" id="KW-0472">Membrane</keyword>
<evidence type="ECO:0000256" key="2">
    <source>
        <dbReference type="ARBA" id="ARBA00022692"/>
    </source>
</evidence>
<accession>A0A9Q1BW89</accession>
<dbReference type="OrthoDB" id="430821at2759"/>
<keyword evidence="2 5" id="KW-0812">Transmembrane</keyword>
<dbReference type="InterPro" id="IPR019537">
    <property type="entry name" value="TMEM65"/>
</dbReference>
<evidence type="ECO:0000256" key="5">
    <source>
        <dbReference type="SAM" id="Phobius"/>
    </source>
</evidence>
<comment type="caution">
    <text evidence="6">The sequence shown here is derived from an EMBL/GenBank/DDBJ whole genome shotgun (WGS) entry which is preliminary data.</text>
</comment>
<keyword evidence="3 5" id="KW-1133">Transmembrane helix</keyword>
<dbReference type="GO" id="GO:0016020">
    <property type="term" value="C:membrane"/>
    <property type="evidence" value="ECO:0007669"/>
    <property type="project" value="UniProtKB-SubCell"/>
</dbReference>
<feature type="transmembrane region" description="Helical" evidence="5">
    <location>
        <begin position="353"/>
        <end position="373"/>
    </location>
</feature>
<dbReference type="EMBL" id="JAIZAY010000011">
    <property type="protein sequence ID" value="KAJ8033785.1"/>
    <property type="molecule type" value="Genomic_DNA"/>
</dbReference>
<organism evidence="6 7">
    <name type="scientific">Holothuria leucospilota</name>
    <name type="common">Black long sea cucumber</name>
    <name type="synonym">Mertensiothuria leucospilota</name>
    <dbReference type="NCBI Taxonomy" id="206669"/>
    <lineage>
        <taxon>Eukaryota</taxon>
        <taxon>Metazoa</taxon>
        <taxon>Echinodermata</taxon>
        <taxon>Eleutherozoa</taxon>
        <taxon>Echinozoa</taxon>
        <taxon>Holothuroidea</taxon>
        <taxon>Aspidochirotacea</taxon>
        <taxon>Aspidochirotida</taxon>
        <taxon>Holothuriidae</taxon>
        <taxon>Holothuria</taxon>
    </lineage>
</organism>
<sequence>MCAFSHKTFDLCRFLHNYTEMNRSGLLQRFQISSCFGTTGFHRTNMLLLCQGVARRGLTLGLGLPVNTNAGLVLTLPVLGTHTVAYRCKNGIVQGGFHGKHFRSHRRQCNWHLGTQNFNSEKCFFLRVGQVRNYFQCASLKSTEFLLDLDKGIHRPWRSLNVSHVEVDNYMNTQSMKRFYRTHSEGPGWEVYPSTFNSSEKTRKFLKKLRSRQRALLMNELQILDKELNKDAVVEDQTMLLPPSRKQLQLGKNLNMIPTCYWLLLNNAVPFIGFGFLDNAIMIAAGDYIDWKIGAVLHLSTMAAAGLGNLISDLAGVVLAGYVEAFAARLGIPTPNLSLEQYEMKQSKLASSIGRCVGIAIGCLLGMFPLLFLNTDRDEDENEEEQVKCT</sequence>
<name>A0A9Q1BW89_HOLLE</name>
<evidence type="ECO:0000256" key="1">
    <source>
        <dbReference type="ARBA" id="ARBA00004141"/>
    </source>
</evidence>
<evidence type="ECO:0000256" key="4">
    <source>
        <dbReference type="ARBA" id="ARBA00023136"/>
    </source>
</evidence>
<reference evidence="6" key="1">
    <citation type="submission" date="2021-10" db="EMBL/GenBank/DDBJ databases">
        <title>Tropical sea cucumber genome reveals ecological adaptation and Cuvierian tubules defense mechanism.</title>
        <authorList>
            <person name="Chen T."/>
        </authorList>
    </citation>
    <scope>NUCLEOTIDE SEQUENCE</scope>
    <source>
        <strain evidence="6">Nanhai2018</strain>
        <tissue evidence="6">Muscle</tissue>
    </source>
</reference>
<comment type="subcellular location">
    <subcellularLocation>
        <location evidence="1">Membrane</location>
        <topology evidence="1">Multi-pass membrane protein</topology>
    </subcellularLocation>
</comment>
<proteinExistence type="predicted"/>
<dbReference type="PANTHER" id="PTHR21706:SF15">
    <property type="entry name" value="TRANSMEMBRANE PROTEIN 65"/>
    <property type="match status" value="1"/>
</dbReference>
<dbReference type="Proteomes" id="UP001152320">
    <property type="component" value="Chromosome 11"/>
</dbReference>
<dbReference type="PANTHER" id="PTHR21706">
    <property type="entry name" value="TRANSMEMBRANE PROTEIN 65"/>
    <property type="match status" value="1"/>
</dbReference>
<dbReference type="Pfam" id="PF10507">
    <property type="entry name" value="TMEM65"/>
    <property type="match status" value="1"/>
</dbReference>
<evidence type="ECO:0000313" key="7">
    <source>
        <dbReference type="Proteomes" id="UP001152320"/>
    </source>
</evidence>